<organism evidence="2 3">
    <name type="scientific">Paenimyroides ummariense</name>
    <dbReference type="NCBI Taxonomy" id="913024"/>
    <lineage>
        <taxon>Bacteria</taxon>
        <taxon>Pseudomonadati</taxon>
        <taxon>Bacteroidota</taxon>
        <taxon>Flavobacteriia</taxon>
        <taxon>Flavobacteriales</taxon>
        <taxon>Flavobacteriaceae</taxon>
        <taxon>Paenimyroides</taxon>
    </lineage>
</organism>
<reference evidence="3" key="1">
    <citation type="submission" date="2016-10" db="EMBL/GenBank/DDBJ databases">
        <authorList>
            <person name="Varghese N."/>
            <person name="Submissions S."/>
        </authorList>
    </citation>
    <scope>NUCLEOTIDE SEQUENCE [LARGE SCALE GENOMIC DNA]</scope>
    <source>
        <strain evidence="3">DS-12</strain>
    </source>
</reference>
<dbReference type="InterPro" id="IPR001466">
    <property type="entry name" value="Beta-lactam-related"/>
</dbReference>
<dbReference type="GO" id="GO:0004180">
    <property type="term" value="F:carboxypeptidase activity"/>
    <property type="evidence" value="ECO:0007669"/>
    <property type="project" value="UniProtKB-KW"/>
</dbReference>
<name>A0A1I5FCN3_9FLAO</name>
<protein>
    <submittedName>
        <fullName evidence="2">D-alanyl-D-alanine carboxypeptidase</fullName>
    </submittedName>
</protein>
<dbReference type="AlphaFoldDB" id="A0A1I5FCN3"/>
<accession>A0A1I5FCN3</accession>
<dbReference type="EMBL" id="FOVI01000027">
    <property type="protein sequence ID" value="SFO21505.1"/>
    <property type="molecule type" value="Genomic_DNA"/>
</dbReference>
<feature type="domain" description="Beta-lactamase-related" evidence="1">
    <location>
        <begin position="42"/>
        <end position="324"/>
    </location>
</feature>
<gene>
    <name evidence="2" type="ORF">SAMN05421741_1273</name>
</gene>
<keyword evidence="2" id="KW-0645">Protease</keyword>
<dbReference type="InterPro" id="IPR012338">
    <property type="entry name" value="Beta-lactam/transpept-like"/>
</dbReference>
<keyword evidence="2" id="KW-0378">Hydrolase</keyword>
<dbReference type="Pfam" id="PF00144">
    <property type="entry name" value="Beta-lactamase"/>
    <property type="match status" value="1"/>
</dbReference>
<dbReference type="Proteomes" id="UP000199036">
    <property type="component" value="Unassembled WGS sequence"/>
</dbReference>
<dbReference type="PANTHER" id="PTHR46825">
    <property type="entry name" value="D-ALANYL-D-ALANINE-CARBOXYPEPTIDASE/ENDOPEPTIDASE AMPH"/>
    <property type="match status" value="1"/>
</dbReference>
<sequence length="441" mass="51177">MNKHFYILLIFFLILGNKQGLGQQKLNNYIDHLFNNQKFMGSVAISHNDSIIYSKYVGYINIDSKEEINQDTKFRIGSVTKTFTATLIIKAIEEGKLKFSDKLEKYYPEIKNADKITIEQLLKHRSGIYNFTEKTISKEWEQDYHSEKEFLEYIANDESDFEPETEYKYSNTNYALLGFILQKVYHKSFADILDEKICKPLQLKNTYYTYEVDPSKNEALSYNIQNTYIRNSKINFSNHPGSGGIASTVTDLNKFIFALFNEKLISKQSLEQMLPKEKGAYGMGIEKLTFDNPIGYTHNGRIENYFSEYLYFPEENLGIVTLSNAINVNIGMIDIALLKSAYGQQPELPNFNKIAEITEEEFNKIKGTYFLAESNNNQSITISSDGEFLFFQDSRAGQMYVPFEYKEENTFQYENAILHFIPSKKEVHLDQNNIKKIYVKG</sequence>
<dbReference type="OrthoDB" id="9793489at2"/>
<evidence type="ECO:0000313" key="3">
    <source>
        <dbReference type="Proteomes" id="UP000199036"/>
    </source>
</evidence>
<dbReference type="PANTHER" id="PTHR46825:SF9">
    <property type="entry name" value="BETA-LACTAMASE-RELATED DOMAIN-CONTAINING PROTEIN"/>
    <property type="match status" value="1"/>
</dbReference>
<dbReference type="STRING" id="913024.SAMN05421741_1273"/>
<evidence type="ECO:0000313" key="2">
    <source>
        <dbReference type="EMBL" id="SFO21505.1"/>
    </source>
</evidence>
<keyword evidence="3" id="KW-1185">Reference proteome</keyword>
<dbReference type="RefSeq" id="WP_091525694.1">
    <property type="nucleotide sequence ID" value="NZ_FOVI01000027.1"/>
</dbReference>
<dbReference type="Gene3D" id="3.40.710.10">
    <property type="entry name" value="DD-peptidase/beta-lactamase superfamily"/>
    <property type="match status" value="1"/>
</dbReference>
<dbReference type="SUPFAM" id="SSF56601">
    <property type="entry name" value="beta-lactamase/transpeptidase-like"/>
    <property type="match status" value="1"/>
</dbReference>
<evidence type="ECO:0000259" key="1">
    <source>
        <dbReference type="Pfam" id="PF00144"/>
    </source>
</evidence>
<dbReference type="InterPro" id="IPR050491">
    <property type="entry name" value="AmpC-like"/>
</dbReference>
<proteinExistence type="predicted"/>
<keyword evidence="2" id="KW-0121">Carboxypeptidase</keyword>